<comment type="subcellular location">
    <subcellularLocation>
        <location evidence="1">Membrane</location>
        <topology evidence="1">Multi-pass membrane protein</topology>
    </subcellularLocation>
</comment>
<feature type="transmembrane region" description="Helical" evidence="7">
    <location>
        <begin position="261"/>
        <end position="281"/>
    </location>
</feature>
<feature type="transmembrane region" description="Helical" evidence="7">
    <location>
        <begin position="390"/>
        <end position="409"/>
    </location>
</feature>
<evidence type="ECO:0000256" key="1">
    <source>
        <dbReference type="ARBA" id="ARBA00004141"/>
    </source>
</evidence>
<evidence type="ECO:0000256" key="7">
    <source>
        <dbReference type="SAM" id="Phobius"/>
    </source>
</evidence>
<dbReference type="AlphaFoldDB" id="A0A7C6AH69"/>
<feature type="transmembrane region" description="Helical" evidence="7">
    <location>
        <begin position="164"/>
        <end position="180"/>
    </location>
</feature>
<sequence length="783" mass="90713">MKFRSIIIGVVLFAIYLVSIWYRVRLGKNQDYYDSRDPTAYYWTENALQYHYAELIARGKSIPVFDPMLQAPDGVKIFENLTILMEYPCGWLYRFLGLDENNILFHTWTIIFIAGCASLGIFAIYLLSRALGINHFYSILAGLLSSFSLVGVGRSTFGFLNEDFALPFIIFGLVGYFFAINNSKNRIIFAIISGICFLISLCSWHFSRFVFLTIVLVSVFNLWFFEKGKRIRENAFVLFFILLTPFLGSFLAPVLRTHLYFISTPFALGFGTFLGIILFEPKAERPLIFSAQGLYSITIAVVFFVASIIVTGILKTETEYLHVWSLLINKIKFFGIKPSNPELLDYPARSLWIEAFNSPNCVSFFKNLFPIIIPAIFGFIYLLKNRFSESVIRILLALCIIFFISYLLIERMGVVNNYFISILSVIVGTIKLKKGQIFNKYLAPIILMIIFLFNFYQGYHLHNPTSYIKLLRNIFGNEIAQEIYNWRLNNVELVRYIKYRTPENAIFLSSFGAGPLIFTYAHRATVLQPKFEVRNCQNRVKEFLESIYSSEQDFYNFCKKYKVNYFLYDSKILLDNSRDGSRWVAAKMKIKSGDAAFLFHFFPEDLKHFELVYQNNYYRLYRIIEENETKTFLNFAYQPIYDLKAFGNQTKEIEFFDDRYTKDVIERIKKAKILLQRANAILIKNPEQAYQLMEKSIALYPALIGSATTLGIACALSGRIDMGLSLCQKEVETNPLFPLGHYNLAYCLYLKNNINGAINELKESLRLDPNFSPAREMLKQLED</sequence>
<keyword evidence="4 7" id="KW-0812">Transmembrane</keyword>
<feature type="transmembrane region" description="Helical" evidence="7">
    <location>
        <begin position="441"/>
        <end position="459"/>
    </location>
</feature>
<protein>
    <submittedName>
        <fullName evidence="8">Uncharacterized protein</fullName>
    </submittedName>
</protein>
<feature type="transmembrane region" description="Helical" evidence="7">
    <location>
        <begin position="209"/>
        <end position="225"/>
    </location>
</feature>
<dbReference type="PANTHER" id="PTHR31488:SF1">
    <property type="entry name" value="C-MANNOSYLTRANSFERASE DPY19L1"/>
    <property type="match status" value="1"/>
</dbReference>
<feature type="transmembrane region" description="Helical" evidence="7">
    <location>
        <begin position="187"/>
        <end position="203"/>
    </location>
</feature>
<gene>
    <name evidence="8" type="ORF">ENV70_05500</name>
</gene>
<evidence type="ECO:0000256" key="3">
    <source>
        <dbReference type="ARBA" id="ARBA00022679"/>
    </source>
</evidence>
<evidence type="ECO:0000256" key="5">
    <source>
        <dbReference type="ARBA" id="ARBA00022989"/>
    </source>
</evidence>
<name>A0A7C6AH69_UNCW3</name>
<proteinExistence type="predicted"/>
<evidence type="ECO:0000313" key="8">
    <source>
        <dbReference type="EMBL" id="HHS63050.1"/>
    </source>
</evidence>
<evidence type="ECO:0000256" key="2">
    <source>
        <dbReference type="ARBA" id="ARBA00022676"/>
    </source>
</evidence>
<dbReference type="GO" id="GO:0000030">
    <property type="term" value="F:mannosyltransferase activity"/>
    <property type="evidence" value="ECO:0007669"/>
    <property type="project" value="TreeGrafter"/>
</dbReference>
<keyword evidence="2" id="KW-0328">Glycosyltransferase</keyword>
<keyword evidence="6 7" id="KW-0472">Membrane</keyword>
<evidence type="ECO:0000256" key="4">
    <source>
        <dbReference type="ARBA" id="ARBA00022692"/>
    </source>
</evidence>
<evidence type="ECO:0000256" key="6">
    <source>
        <dbReference type="ARBA" id="ARBA00023136"/>
    </source>
</evidence>
<reference evidence="8" key="1">
    <citation type="journal article" date="2020" name="mSystems">
        <title>Genome- and Community-Level Interaction Insights into Carbon Utilization and Element Cycling Functions of Hydrothermarchaeota in Hydrothermal Sediment.</title>
        <authorList>
            <person name="Zhou Z."/>
            <person name="Liu Y."/>
            <person name="Xu W."/>
            <person name="Pan J."/>
            <person name="Luo Z.H."/>
            <person name="Li M."/>
        </authorList>
    </citation>
    <scope>NUCLEOTIDE SEQUENCE [LARGE SCALE GENOMIC DNA]</scope>
    <source>
        <strain evidence="8">SpSt-783</strain>
    </source>
</reference>
<feature type="transmembrane region" description="Helical" evidence="7">
    <location>
        <begin position="7"/>
        <end position="24"/>
    </location>
</feature>
<keyword evidence="3" id="KW-0808">Transferase</keyword>
<dbReference type="SMART" id="SM00028">
    <property type="entry name" value="TPR"/>
    <property type="match status" value="1"/>
</dbReference>
<feature type="transmembrane region" description="Helical" evidence="7">
    <location>
        <begin position="103"/>
        <end position="127"/>
    </location>
</feature>
<dbReference type="Gene3D" id="3.40.50.12610">
    <property type="match status" value="1"/>
</dbReference>
<feature type="transmembrane region" description="Helical" evidence="7">
    <location>
        <begin position="293"/>
        <end position="314"/>
    </location>
</feature>
<dbReference type="Gene3D" id="1.25.40.10">
    <property type="entry name" value="Tetratricopeptide repeat domain"/>
    <property type="match status" value="1"/>
</dbReference>
<feature type="transmembrane region" description="Helical" evidence="7">
    <location>
        <begin position="364"/>
        <end position="383"/>
    </location>
</feature>
<dbReference type="PANTHER" id="PTHR31488">
    <property type="entry name" value="DPY-19-LIKE 1, LIKE (H. SAPIENS)"/>
    <property type="match status" value="1"/>
</dbReference>
<organism evidence="8">
    <name type="scientific">candidate division WOR-3 bacterium</name>
    <dbReference type="NCBI Taxonomy" id="2052148"/>
    <lineage>
        <taxon>Bacteria</taxon>
        <taxon>Bacteria division WOR-3</taxon>
    </lineage>
</organism>
<dbReference type="InterPro" id="IPR018732">
    <property type="entry name" value="Dpy-19/Dpy-19-like"/>
</dbReference>
<dbReference type="InterPro" id="IPR019734">
    <property type="entry name" value="TPR_rpt"/>
</dbReference>
<comment type="caution">
    <text evidence="8">The sequence shown here is derived from an EMBL/GenBank/DDBJ whole genome shotgun (WGS) entry which is preliminary data.</text>
</comment>
<dbReference type="SUPFAM" id="SSF48452">
    <property type="entry name" value="TPR-like"/>
    <property type="match status" value="1"/>
</dbReference>
<dbReference type="EMBL" id="DTHJ01000116">
    <property type="protein sequence ID" value="HHS63050.1"/>
    <property type="molecule type" value="Genomic_DNA"/>
</dbReference>
<dbReference type="InterPro" id="IPR011990">
    <property type="entry name" value="TPR-like_helical_dom_sf"/>
</dbReference>
<feature type="transmembrane region" description="Helical" evidence="7">
    <location>
        <begin position="415"/>
        <end position="432"/>
    </location>
</feature>
<keyword evidence="5 7" id="KW-1133">Transmembrane helix</keyword>
<feature type="transmembrane region" description="Helical" evidence="7">
    <location>
        <begin position="134"/>
        <end position="152"/>
    </location>
</feature>
<feature type="transmembrane region" description="Helical" evidence="7">
    <location>
        <begin position="237"/>
        <end position="255"/>
    </location>
</feature>
<accession>A0A7C6AH69</accession>
<dbReference type="GO" id="GO:0016020">
    <property type="term" value="C:membrane"/>
    <property type="evidence" value="ECO:0007669"/>
    <property type="project" value="UniProtKB-SubCell"/>
</dbReference>